<dbReference type="PROSITE" id="PS01081">
    <property type="entry name" value="HTH_TETR_1"/>
    <property type="match status" value="1"/>
</dbReference>
<dbReference type="PANTHER" id="PTHR30055">
    <property type="entry name" value="HTH-TYPE TRANSCRIPTIONAL REGULATOR RUTR"/>
    <property type="match status" value="1"/>
</dbReference>
<dbReference type="Proteomes" id="UP000645257">
    <property type="component" value="Unassembled WGS sequence"/>
</dbReference>
<dbReference type="SUPFAM" id="SSF46689">
    <property type="entry name" value="Homeodomain-like"/>
    <property type="match status" value="1"/>
</dbReference>
<dbReference type="RefSeq" id="WP_189535505.1">
    <property type="nucleotide sequence ID" value="NZ_BMYX01000018.1"/>
</dbReference>
<evidence type="ECO:0000256" key="4">
    <source>
        <dbReference type="ARBA" id="ARBA00023163"/>
    </source>
</evidence>
<proteinExistence type="predicted"/>
<protein>
    <submittedName>
        <fullName evidence="7">DNA-binding transcriptional repressor AcrR</fullName>
    </submittedName>
</protein>
<keyword evidence="8" id="KW-1185">Reference proteome</keyword>
<reference evidence="7" key="2">
    <citation type="submission" date="2020-09" db="EMBL/GenBank/DDBJ databases">
        <authorList>
            <person name="Sun Q."/>
            <person name="Kim S."/>
        </authorList>
    </citation>
    <scope>NUCLEOTIDE SEQUENCE</scope>
    <source>
        <strain evidence="7">KCTC 32182</strain>
    </source>
</reference>
<name>A0A918P5Q8_9NEIS</name>
<feature type="domain" description="HTH tetR-type" evidence="6">
    <location>
        <begin position="10"/>
        <end position="70"/>
    </location>
</feature>
<dbReference type="InterPro" id="IPR013572">
    <property type="entry name" value="Tscrpt_reg_MAATS_C"/>
</dbReference>
<feature type="DNA-binding region" description="H-T-H motif" evidence="5">
    <location>
        <begin position="33"/>
        <end position="52"/>
    </location>
</feature>
<comment type="caution">
    <text evidence="7">The sequence shown here is derived from an EMBL/GenBank/DDBJ whole genome shotgun (WGS) entry which is preliminary data.</text>
</comment>
<dbReference type="SUPFAM" id="SSF48498">
    <property type="entry name" value="Tetracyclin repressor-like, C-terminal domain"/>
    <property type="match status" value="1"/>
</dbReference>
<evidence type="ECO:0000313" key="8">
    <source>
        <dbReference type="Proteomes" id="UP000645257"/>
    </source>
</evidence>
<dbReference type="GO" id="GO:0003700">
    <property type="term" value="F:DNA-binding transcription factor activity"/>
    <property type="evidence" value="ECO:0007669"/>
    <property type="project" value="TreeGrafter"/>
</dbReference>
<dbReference type="PANTHER" id="PTHR30055:SF240">
    <property type="entry name" value="HTH-TYPE TRANSCRIPTIONAL REGULATOR ACRR"/>
    <property type="match status" value="1"/>
</dbReference>
<keyword evidence="2" id="KW-0805">Transcription regulation</keyword>
<evidence type="ECO:0000256" key="3">
    <source>
        <dbReference type="ARBA" id="ARBA00023125"/>
    </source>
</evidence>
<accession>A0A918P5Q8</accession>
<dbReference type="Pfam" id="PF00440">
    <property type="entry name" value="TetR_N"/>
    <property type="match status" value="1"/>
</dbReference>
<dbReference type="PROSITE" id="PS50977">
    <property type="entry name" value="HTH_TETR_2"/>
    <property type="match status" value="1"/>
</dbReference>
<dbReference type="InterPro" id="IPR023772">
    <property type="entry name" value="DNA-bd_HTH_TetR-type_CS"/>
</dbReference>
<dbReference type="Gene3D" id="1.10.357.10">
    <property type="entry name" value="Tetracycline Repressor, domain 2"/>
    <property type="match status" value="1"/>
</dbReference>
<dbReference type="InterPro" id="IPR009057">
    <property type="entry name" value="Homeodomain-like_sf"/>
</dbReference>
<dbReference type="AlphaFoldDB" id="A0A918P5Q8"/>
<evidence type="ECO:0000256" key="5">
    <source>
        <dbReference type="PROSITE-ProRule" id="PRU00335"/>
    </source>
</evidence>
<reference evidence="7" key="1">
    <citation type="journal article" date="2014" name="Int. J. Syst. Evol. Microbiol.">
        <title>Complete genome sequence of Corynebacterium casei LMG S-19264T (=DSM 44701T), isolated from a smear-ripened cheese.</title>
        <authorList>
            <consortium name="US DOE Joint Genome Institute (JGI-PGF)"/>
            <person name="Walter F."/>
            <person name="Albersmeier A."/>
            <person name="Kalinowski J."/>
            <person name="Ruckert C."/>
        </authorList>
    </citation>
    <scope>NUCLEOTIDE SEQUENCE</scope>
    <source>
        <strain evidence="7">KCTC 32182</strain>
    </source>
</reference>
<dbReference type="InterPro" id="IPR050109">
    <property type="entry name" value="HTH-type_TetR-like_transc_reg"/>
</dbReference>
<dbReference type="InterPro" id="IPR036271">
    <property type="entry name" value="Tet_transcr_reg_TetR-rel_C_sf"/>
</dbReference>
<evidence type="ECO:0000259" key="6">
    <source>
        <dbReference type="PROSITE" id="PS50977"/>
    </source>
</evidence>
<dbReference type="InterPro" id="IPR001647">
    <property type="entry name" value="HTH_TetR"/>
</dbReference>
<organism evidence="7 8">
    <name type="scientific">Paludibacterium paludis</name>
    <dbReference type="NCBI Taxonomy" id="1225769"/>
    <lineage>
        <taxon>Bacteria</taxon>
        <taxon>Pseudomonadati</taxon>
        <taxon>Pseudomonadota</taxon>
        <taxon>Betaproteobacteria</taxon>
        <taxon>Neisseriales</taxon>
        <taxon>Chromobacteriaceae</taxon>
        <taxon>Paludibacterium</taxon>
    </lineage>
</organism>
<gene>
    <name evidence="7" type="primary">acrR</name>
    <name evidence="7" type="ORF">GCM10011289_28610</name>
</gene>
<evidence type="ECO:0000256" key="1">
    <source>
        <dbReference type="ARBA" id="ARBA00022491"/>
    </source>
</evidence>
<evidence type="ECO:0000313" key="7">
    <source>
        <dbReference type="EMBL" id="GGY23125.1"/>
    </source>
</evidence>
<sequence length="216" mass="24918">MARKTKEEAELTRQRLIDTAQRLFWEKGVSRTSLADIAQAAGVTRGAIYWHFTDKIALFNAMCERIIPRFDELDAKLSRAGSPERAVRCLWQHSQDVLRCFAEHPDMRCVIGILNLRCEFVGEMANVLIMDRSFMTEKFDRLEKIFARADQEGDLLPGLTARQAAHIYHSMARGLIDIWLLHPERIDLSAEADTWFLPFFRGTFRLDSWLPDSSCP</sequence>
<dbReference type="Pfam" id="PF08361">
    <property type="entry name" value="TetR_C_2"/>
    <property type="match status" value="1"/>
</dbReference>
<keyword evidence="1" id="KW-0678">Repressor</keyword>
<dbReference type="EMBL" id="BMYX01000018">
    <property type="protein sequence ID" value="GGY23125.1"/>
    <property type="molecule type" value="Genomic_DNA"/>
</dbReference>
<keyword evidence="3 5" id="KW-0238">DNA-binding</keyword>
<dbReference type="GO" id="GO:0000976">
    <property type="term" value="F:transcription cis-regulatory region binding"/>
    <property type="evidence" value="ECO:0007669"/>
    <property type="project" value="TreeGrafter"/>
</dbReference>
<keyword evidence="4" id="KW-0804">Transcription</keyword>
<evidence type="ECO:0000256" key="2">
    <source>
        <dbReference type="ARBA" id="ARBA00023015"/>
    </source>
</evidence>
<dbReference type="PRINTS" id="PR00455">
    <property type="entry name" value="HTHTETR"/>
</dbReference>